<reference evidence="1" key="1">
    <citation type="submission" date="2020-08" db="EMBL/GenBank/DDBJ databases">
        <title>Multicomponent nature underlies the extraordinary mechanical properties of spider dragline silk.</title>
        <authorList>
            <person name="Kono N."/>
            <person name="Nakamura H."/>
            <person name="Mori M."/>
            <person name="Yoshida Y."/>
            <person name="Ohtoshi R."/>
            <person name="Malay A.D."/>
            <person name="Moran D.A.P."/>
            <person name="Tomita M."/>
            <person name="Numata K."/>
            <person name="Arakawa K."/>
        </authorList>
    </citation>
    <scope>NUCLEOTIDE SEQUENCE</scope>
</reference>
<keyword evidence="2" id="KW-1185">Reference proteome</keyword>
<evidence type="ECO:0000313" key="2">
    <source>
        <dbReference type="Proteomes" id="UP000887159"/>
    </source>
</evidence>
<organism evidence="1 2">
    <name type="scientific">Trichonephila clavipes</name>
    <name type="common">Golden silk orbweaver</name>
    <name type="synonym">Nephila clavipes</name>
    <dbReference type="NCBI Taxonomy" id="2585209"/>
    <lineage>
        <taxon>Eukaryota</taxon>
        <taxon>Metazoa</taxon>
        <taxon>Ecdysozoa</taxon>
        <taxon>Arthropoda</taxon>
        <taxon>Chelicerata</taxon>
        <taxon>Arachnida</taxon>
        <taxon>Araneae</taxon>
        <taxon>Araneomorphae</taxon>
        <taxon>Entelegynae</taxon>
        <taxon>Araneoidea</taxon>
        <taxon>Nephilidae</taxon>
        <taxon>Trichonephila</taxon>
    </lineage>
</organism>
<dbReference type="Proteomes" id="UP000887159">
    <property type="component" value="Unassembled WGS sequence"/>
</dbReference>
<gene>
    <name evidence="1" type="ORF">TNCV_557221</name>
</gene>
<accession>A0A8X6V6Z3</accession>
<evidence type="ECO:0000313" key="1">
    <source>
        <dbReference type="EMBL" id="GFX97232.1"/>
    </source>
</evidence>
<evidence type="ECO:0008006" key="3">
    <source>
        <dbReference type="Google" id="ProtNLM"/>
    </source>
</evidence>
<sequence>MSPNEIHRQLCQVYGLNMMSKQMMRRWCMEFSEGRQSVHDEDDSHTARGTATVLTEFGWEIFDQPPTALILLPAILTFSCPSRNSCRPVSELATTKS</sequence>
<comment type="caution">
    <text evidence="1">The sequence shown here is derived from an EMBL/GenBank/DDBJ whole genome shotgun (WGS) entry which is preliminary data.</text>
</comment>
<proteinExistence type="predicted"/>
<dbReference type="AlphaFoldDB" id="A0A8X6V6Z3"/>
<protein>
    <recommendedName>
        <fullName evidence="3">Mos1 transposase HTH domain-containing protein</fullName>
    </recommendedName>
</protein>
<name>A0A8X6V6Z3_TRICX</name>
<dbReference type="EMBL" id="BMAU01021196">
    <property type="protein sequence ID" value="GFX97232.1"/>
    <property type="molecule type" value="Genomic_DNA"/>
</dbReference>